<feature type="repeat" description="ANK" evidence="3">
    <location>
        <begin position="86"/>
        <end position="114"/>
    </location>
</feature>
<evidence type="ECO:0000313" key="5">
    <source>
        <dbReference type="Proteomes" id="UP000626109"/>
    </source>
</evidence>
<organism evidence="4 5">
    <name type="scientific">Polarella glacialis</name>
    <name type="common">Dinoflagellate</name>
    <dbReference type="NCBI Taxonomy" id="89957"/>
    <lineage>
        <taxon>Eukaryota</taxon>
        <taxon>Sar</taxon>
        <taxon>Alveolata</taxon>
        <taxon>Dinophyceae</taxon>
        <taxon>Suessiales</taxon>
        <taxon>Suessiaceae</taxon>
        <taxon>Polarella</taxon>
    </lineage>
</organism>
<sequence>MQSVARLLVGGADVNQATLSGSTALHVASQGGHTEAVAWLLAGKAEVDKEMQGGTTPLYLAARRGHSEVIAWLLAKHANVDCSTDSGSCPLYAAARGGHAEAVGRLLAAGAAANGKVGQVLGGYCSFSSTPRSPLRVAVVGCHTDAIGRLIGGGAEVKPEDVWTSLVLGNVRGARRLAKATGYSWALWQSGLWLCTGALAACASTWILCVGLVRRGFAELQTDLTPDH</sequence>
<evidence type="ECO:0000256" key="3">
    <source>
        <dbReference type="PROSITE-ProRule" id="PRU00023"/>
    </source>
</evidence>
<dbReference type="PANTHER" id="PTHR24171">
    <property type="entry name" value="ANKYRIN REPEAT DOMAIN-CONTAINING PROTEIN 39-RELATED"/>
    <property type="match status" value="1"/>
</dbReference>
<dbReference type="PROSITE" id="PS50088">
    <property type="entry name" value="ANK_REPEAT"/>
    <property type="match status" value="3"/>
</dbReference>
<evidence type="ECO:0000256" key="2">
    <source>
        <dbReference type="ARBA" id="ARBA00023043"/>
    </source>
</evidence>
<comment type="caution">
    <text evidence="4">The sequence shown here is derived from an EMBL/GenBank/DDBJ whole genome shotgun (WGS) entry which is preliminary data.</text>
</comment>
<dbReference type="EMBL" id="CAJNNW010014697">
    <property type="protein sequence ID" value="CAE8656933.1"/>
    <property type="molecule type" value="Genomic_DNA"/>
</dbReference>
<gene>
    <name evidence="4" type="ORF">PGLA2088_LOCUS12472</name>
</gene>
<dbReference type="InterPro" id="IPR002110">
    <property type="entry name" value="Ankyrin_rpt"/>
</dbReference>
<dbReference type="SMART" id="SM00248">
    <property type="entry name" value="ANK"/>
    <property type="match status" value="3"/>
</dbReference>
<name>A0A813IUV8_POLGL</name>
<dbReference type="Proteomes" id="UP000626109">
    <property type="component" value="Unassembled WGS sequence"/>
</dbReference>
<feature type="repeat" description="ANK" evidence="3">
    <location>
        <begin position="20"/>
        <end position="52"/>
    </location>
</feature>
<dbReference type="SUPFAM" id="SSF48403">
    <property type="entry name" value="Ankyrin repeat"/>
    <property type="match status" value="1"/>
</dbReference>
<keyword evidence="2 3" id="KW-0040">ANK repeat</keyword>
<dbReference type="Gene3D" id="1.25.40.20">
    <property type="entry name" value="Ankyrin repeat-containing domain"/>
    <property type="match status" value="2"/>
</dbReference>
<dbReference type="PRINTS" id="PR01415">
    <property type="entry name" value="ANKYRIN"/>
</dbReference>
<accession>A0A813IUV8</accession>
<dbReference type="PROSITE" id="PS50297">
    <property type="entry name" value="ANK_REP_REGION"/>
    <property type="match status" value="3"/>
</dbReference>
<feature type="repeat" description="ANK" evidence="3">
    <location>
        <begin position="53"/>
        <end position="85"/>
    </location>
</feature>
<dbReference type="InterPro" id="IPR036770">
    <property type="entry name" value="Ankyrin_rpt-contain_sf"/>
</dbReference>
<evidence type="ECO:0000256" key="1">
    <source>
        <dbReference type="ARBA" id="ARBA00022737"/>
    </source>
</evidence>
<dbReference type="PANTHER" id="PTHR24171:SF9">
    <property type="entry name" value="ANKYRIN REPEAT DOMAIN-CONTAINING PROTEIN 39"/>
    <property type="match status" value="1"/>
</dbReference>
<reference evidence="4" key="1">
    <citation type="submission" date="2021-02" db="EMBL/GenBank/DDBJ databases">
        <authorList>
            <person name="Dougan E. K."/>
            <person name="Rhodes N."/>
            <person name="Thang M."/>
            <person name="Chan C."/>
        </authorList>
    </citation>
    <scope>NUCLEOTIDE SEQUENCE</scope>
</reference>
<keyword evidence="1" id="KW-0677">Repeat</keyword>
<evidence type="ECO:0000313" key="4">
    <source>
        <dbReference type="EMBL" id="CAE8656933.1"/>
    </source>
</evidence>
<dbReference type="Pfam" id="PF12796">
    <property type="entry name" value="Ank_2"/>
    <property type="match status" value="1"/>
</dbReference>
<protein>
    <submittedName>
        <fullName evidence="4">Uncharacterized protein</fullName>
    </submittedName>
</protein>
<dbReference type="AlphaFoldDB" id="A0A813IUV8"/>
<proteinExistence type="predicted"/>